<evidence type="ECO:0000313" key="2">
    <source>
        <dbReference type="EMBL" id="OKP03971.1"/>
    </source>
</evidence>
<gene>
    <name evidence="2" type="ORF">Xedl_01490</name>
</gene>
<name>A0A1Q5TUQ6_9GAMM</name>
<accession>A0A1Q5TUQ6</accession>
<dbReference type="Pfam" id="PF14581">
    <property type="entry name" value="SseB_C"/>
    <property type="match status" value="1"/>
</dbReference>
<protein>
    <submittedName>
        <fullName evidence="2">Enhances serine sensitivity</fullName>
    </submittedName>
</protein>
<dbReference type="OrthoDB" id="5622177at2"/>
<sequence>MSLSNGSISTEIKVPSGSRITLSQPAEQPTQLIESLIDLFKQHKPVRRAFLVMAHDKNVDKTPNLLIGVEFSMALTESEINLLIQAAGELACEYLDEDESVDFCLLDEQEGGISHYLIQHTQPFYQRKLGSWLRNTIPVVNQFNGG</sequence>
<dbReference type="InterPro" id="IPR027945">
    <property type="entry name" value="SseB_C"/>
</dbReference>
<dbReference type="AlphaFoldDB" id="A0A1Q5TUQ6"/>
<evidence type="ECO:0000259" key="1">
    <source>
        <dbReference type="Pfam" id="PF14581"/>
    </source>
</evidence>
<evidence type="ECO:0000313" key="3">
    <source>
        <dbReference type="Proteomes" id="UP000186268"/>
    </source>
</evidence>
<keyword evidence="3" id="KW-1185">Reference proteome</keyword>
<reference evidence="2 3" key="1">
    <citation type="submission" date="2016-09" db="EMBL/GenBank/DDBJ databases">
        <title>Xenorhabdus thuongxuanensis sp. nov. and Xenorhabdus eapokensis sp. nov., isolated from Steinernema species.</title>
        <authorList>
            <person name="Kaempfer P."/>
            <person name="Tobias N.J."/>
            <person name="Phan Ke L."/>
            <person name="Bode H.B."/>
            <person name="Glaeser S.P."/>
        </authorList>
    </citation>
    <scope>NUCLEOTIDE SEQUENCE [LARGE SCALE GENOMIC DNA]</scope>
    <source>
        <strain evidence="2 3">DL20</strain>
    </source>
</reference>
<comment type="caution">
    <text evidence="2">The sequence shown here is derived from an EMBL/GenBank/DDBJ whole genome shotgun (WGS) entry which is preliminary data.</text>
</comment>
<dbReference type="Proteomes" id="UP000186268">
    <property type="component" value="Unassembled WGS sequence"/>
</dbReference>
<feature type="domain" description="SseB protein C-terminal" evidence="1">
    <location>
        <begin position="14"/>
        <end position="127"/>
    </location>
</feature>
<dbReference type="EMBL" id="MKGQ01000007">
    <property type="protein sequence ID" value="OKP03971.1"/>
    <property type="molecule type" value="Genomic_DNA"/>
</dbReference>
<proteinExistence type="predicted"/>
<dbReference type="STRING" id="1873482.Xedl_01490"/>
<dbReference type="RefSeq" id="WP_074023185.1">
    <property type="nucleotide sequence ID" value="NZ_CAWNAG010000180.1"/>
</dbReference>
<organism evidence="2 3">
    <name type="scientific">Xenorhabdus eapokensis</name>
    <dbReference type="NCBI Taxonomy" id="1873482"/>
    <lineage>
        <taxon>Bacteria</taxon>
        <taxon>Pseudomonadati</taxon>
        <taxon>Pseudomonadota</taxon>
        <taxon>Gammaproteobacteria</taxon>
        <taxon>Enterobacterales</taxon>
        <taxon>Morganellaceae</taxon>
        <taxon>Xenorhabdus</taxon>
    </lineage>
</organism>